<gene>
    <name evidence="2" type="ORF">H4F99_11700</name>
</gene>
<dbReference type="RefSeq" id="WP_182669929.1">
    <property type="nucleotide sequence ID" value="NZ_JACHTE010000008.1"/>
</dbReference>
<dbReference type="Pfam" id="PF14542">
    <property type="entry name" value="Acetyltransf_CG"/>
    <property type="match status" value="1"/>
</dbReference>
<reference evidence="2 3" key="1">
    <citation type="submission" date="2020-07" db="EMBL/GenBank/DDBJ databases">
        <authorList>
            <person name="Xu S."/>
            <person name="Li A."/>
        </authorList>
    </citation>
    <scope>NUCLEOTIDE SEQUENCE [LARGE SCALE GENOMIC DNA]</scope>
    <source>
        <strain evidence="2 3">SG-8</strain>
    </source>
</reference>
<dbReference type="Proteomes" id="UP000552587">
    <property type="component" value="Unassembled WGS sequence"/>
</dbReference>
<dbReference type="PROSITE" id="PS51729">
    <property type="entry name" value="GNAT_YJDJ"/>
    <property type="match status" value="1"/>
</dbReference>
<dbReference type="GO" id="GO:0016740">
    <property type="term" value="F:transferase activity"/>
    <property type="evidence" value="ECO:0007669"/>
    <property type="project" value="UniProtKB-KW"/>
</dbReference>
<sequence>MSPSVSGPDIRHDSDMHRFATTVDDVRAYLDYRVEGHTLVITHTWVPEAIGGRGIAGQLVESAFLHAREAGLKVEPACSYAAAWVARHPDYQPLLA</sequence>
<dbReference type="InterPro" id="IPR031165">
    <property type="entry name" value="GNAT_YJDJ"/>
</dbReference>
<proteinExistence type="predicted"/>
<dbReference type="AlphaFoldDB" id="A0A7W3YFA8"/>
<dbReference type="Gene3D" id="3.40.630.30">
    <property type="match status" value="1"/>
</dbReference>
<evidence type="ECO:0000313" key="3">
    <source>
        <dbReference type="Proteomes" id="UP000552587"/>
    </source>
</evidence>
<dbReference type="SUPFAM" id="SSF55729">
    <property type="entry name" value="Acyl-CoA N-acyltransferases (Nat)"/>
    <property type="match status" value="1"/>
</dbReference>
<protein>
    <submittedName>
        <fullName evidence="2">N-acetyltransferase</fullName>
    </submittedName>
</protein>
<accession>A0A7W3YFA8</accession>
<comment type="caution">
    <text evidence="2">The sequence shown here is derived from an EMBL/GenBank/DDBJ whole genome shotgun (WGS) entry which is preliminary data.</text>
</comment>
<feature type="domain" description="N-acetyltransferase" evidence="1">
    <location>
        <begin position="11"/>
        <end position="96"/>
    </location>
</feature>
<dbReference type="PANTHER" id="PTHR31435">
    <property type="entry name" value="PROTEIN NATD1"/>
    <property type="match status" value="1"/>
</dbReference>
<keyword evidence="3" id="KW-1185">Reference proteome</keyword>
<dbReference type="InterPro" id="IPR016181">
    <property type="entry name" value="Acyl_CoA_acyltransferase"/>
</dbReference>
<evidence type="ECO:0000259" key="1">
    <source>
        <dbReference type="PROSITE" id="PS51729"/>
    </source>
</evidence>
<evidence type="ECO:0000313" key="2">
    <source>
        <dbReference type="EMBL" id="MBB1089145.1"/>
    </source>
</evidence>
<dbReference type="PANTHER" id="PTHR31435:SF9">
    <property type="entry name" value="PROTEIN NATD1"/>
    <property type="match status" value="1"/>
</dbReference>
<dbReference type="EMBL" id="JACHTE010000008">
    <property type="protein sequence ID" value="MBB1089145.1"/>
    <property type="molecule type" value="Genomic_DNA"/>
</dbReference>
<name>A0A7W3YFA8_9GAMM</name>
<keyword evidence="2" id="KW-0808">Transferase</keyword>
<dbReference type="InterPro" id="IPR045057">
    <property type="entry name" value="Gcn5-rel_NAT"/>
</dbReference>
<organism evidence="2 3">
    <name type="scientific">Marilutibacter penaei</name>
    <dbReference type="NCBI Taxonomy" id="2759900"/>
    <lineage>
        <taxon>Bacteria</taxon>
        <taxon>Pseudomonadati</taxon>
        <taxon>Pseudomonadota</taxon>
        <taxon>Gammaproteobacteria</taxon>
        <taxon>Lysobacterales</taxon>
        <taxon>Lysobacteraceae</taxon>
        <taxon>Marilutibacter</taxon>
    </lineage>
</organism>